<feature type="domain" description="Helicase C-terminal" evidence="10">
    <location>
        <begin position="231"/>
        <end position="384"/>
    </location>
</feature>
<dbReference type="SMART" id="SM00487">
    <property type="entry name" value="DEXDc"/>
    <property type="match status" value="1"/>
</dbReference>
<dbReference type="CDD" id="cd00268">
    <property type="entry name" value="DEADc"/>
    <property type="match status" value="1"/>
</dbReference>
<evidence type="ECO:0000259" key="11">
    <source>
        <dbReference type="PROSITE" id="PS51195"/>
    </source>
</evidence>
<dbReference type="Gene3D" id="3.40.50.300">
    <property type="entry name" value="P-loop containing nucleotide triphosphate hydrolases"/>
    <property type="match status" value="2"/>
</dbReference>
<evidence type="ECO:0000313" key="12">
    <source>
        <dbReference type="EMBL" id="MEA3568388.1"/>
    </source>
</evidence>
<protein>
    <submittedName>
        <fullName evidence="12">DEAD/DEAH box helicase</fullName>
        <ecNumber evidence="12">3.6.4.-</ecNumber>
    </submittedName>
</protein>
<feature type="domain" description="DEAD-box RNA helicase Q" evidence="11">
    <location>
        <begin position="1"/>
        <end position="29"/>
    </location>
</feature>
<dbReference type="PROSITE" id="PS51195">
    <property type="entry name" value="Q_MOTIF"/>
    <property type="match status" value="1"/>
</dbReference>
<name>A0ABU5PEM1_9BACL</name>
<keyword evidence="1 7" id="KW-0547">Nucleotide-binding</keyword>
<keyword evidence="3 7" id="KW-0347">Helicase</keyword>
<dbReference type="InterPro" id="IPR027417">
    <property type="entry name" value="P-loop_NTPase"/>
</dbReference>
<evidence type="ECO:0000259" key="9">
    <source>
        <dbReference type="PROSITE" id="PS51192"/>
    </source>
</evidence>
<proteinExistence type="inferred from homology"/>
<feature type="region of interest" description="Disordered" evidence="8">
    <location>
        <begin position="377"/>
        <end position="410"/>
    </location>
</feature>
<feature type="domain" description="Helicase ATP-binding" evidence="9">
    <location>
        <begin position="32"/>
        <end position="208"/>
    </location>
</feature>
<feature type="short sequence motif" description="Q motif" evidence="6">
    <location>
        <begin position="1"/>
        <end position="29"/>
    </location>
</feature>
<gene>
    <name evidence="12" type="ORF">U9M73_00045</name>
</gene>
<evidence type="ECO:0000259" key="10">
    <source>
        <dbReference type="PROSITE" id="PS51194"/>
    </source>
</evidence>
<evidence type="ECO:0000256" key="4">
    <source>
        <dbReference type="ARBA" id="ARBA00022840"/>
    </source>
</evidence>
<evidence type="ECO:0000256" key="1">
    <source>
        <dbReference type="ARBA" id="ARBA00022741"/>
    </source>
</evidence>
<dbReference type="PROSITE" id="PS51192">
    <property type="entry name" value="HELICASE_ATP_BIND_1"/>
    <property type="match status" value="1"/>
</dbReference>
<dbReference type="Pfam" id="PF00270">
    <property type="entry name" value="DEAD"/>
    <property type="match status" value="1"/>
</dbReference>
<dbReference type="InterPro" id="IPR000629">
    <property type="entry name" value="RNA-helicase_DEAD-box_CS"/>
</dbReference>
<dbReference type="PROSITE" id="PS51194">
    <property type="entry name" value="HELICASE_CTER"/>
    <property type="match status" value="1"/>
</dbReference>
<reference evidence="12 13" key="1">
    <citation type="submission" date="2023-12" db="EMBL/GenBank/DDBJ databases">
        <title>Whole genome sequencing of Paenibacillus phoenicis isolated from the Phoenix Mars Lander spacecraft assembly facility.</title>
        <authorList>
            <person name="Garcia A."/>
            <person name="Venkateswaran K."/>
        </authorList>
    </citation>
    <scope>NUCLEOTIDE SEQUENCE [LARGE SCALE GENOMIC DNA]</scope>
    <source>
        <strain evidence="12 13">3PO2SA</strain>
    </source>
</reference>
<keyword evidence="2 7" id="KW-0378">Hydrolase</keyword>
<evidence type="ECO:0000256" key="6">
    <source>
        <dbReference type="PROSITE-ProRule" id="PRU00552"/>
    </source>
</evidence>
<sequence>MQFKELNLIPSILKALEQENYTAPTPIQQQAIPPILSGQDLLGCAQTGTGKTAAFAIPTLQLLHKDGAPRAGRRNIRALVITPTRELALQIYENFCTYGKYLPLKCAVIFGGVSQKPQEAALQKGVDILVATPGRLNDLMQQKLIDLKNVELLILDEADRMLDMGFIHDVKKIIAKTPSQRQTLLFSATMPDAIAQMADSILRNPVKVEITPVSSTVDTIGQYLYYVDKGNKRDLLIHLLKDPSIESAIVFTRTKHGADRLVRHLTKAQVSAKAIHGDKSQGARQTALQDFKNRTLRVLVATDIAARGIDIDELSHVINYELPNIPETYVHRIGRTGRAGQSGVAISFCDFDEKPYLADIEKLIGKRIPVIKEHPYPMQQTALAPKPVQPARESKKRTESLNTKRVRQSR</sequence>
<dbReference type="EC" id="3.6.4.-" evidence="12"/>
<dbReference type="GO" id="GO:0016787">
    <property type="term" value="F:hydrolase activity"/>
    <property type="evidence" value="ECO:0007669"/>
    <property type="project" value="UniProtKB-KW"/>
</dbReference>
<dbReference type="Proteomes" id="UP001292216">
    <property type="component" value="Unassembled WGS sequence"/>
</dbReference>
<dbReference type="PANTHER" id="PTHR47959:SF13">
    <property type="entry name" value="ATP-DEPENDENT RNA HELICASE RHLE"/>
    <property type="match status" value="1"/>
</dbReference>
<dbReference type="SUPFAM" id="SSF52540">
    <property type="entry name" value="P-loop containing nucleoside triphosphate hydrolases"/>
    <property type="match status" value="1"/>
</dbReference>
<dbReference type="InterPro" id="IPR014014">
    <property type="entry name" value="RNA_helicase_DEAD_Q_motif"/>
</dbReference>
<dbReference type="InterPro" id="IPR011545">
    <property type="entry name" value="DEAD/DEAH_box_helicase_dom"/>
</dbReference>
<evidence type="ECO:0000256" key="7">
    <source>
        <dbReference type="RuleBase" id="RU000492"/>
    </source>
</evidence>
<dbReference type="InterPro" id="IPR050079">
    <property type="entry name" value="DEAD_box_RNA_helicase"/>
</dbReference>
<dbReference type="SMART" id="SM00490">
    <property type="entry name" value="HELICc"/>
    <property type="match status" value="1"/>
</dbReference>
<accession>A0ABU5PEM1</accession>
<evidence type="ECO:0000256" key="3">
    <source>
        <dbReference type="ARBA" id="ARBA00022806"/>
    </source>
</evidence>
<organism evidence="12 13">
    <name type="scientific">Paenibacillus phoenicis</name>
    <dbReference type="NCBI Taxonomy" id="554117"/>
    <lineage>
        <taxon>Bacteria</taxon>
        <taxon>Bacillati</taxon>
        <taxon>Bacillota</taxon>
        <taxon>Bacilli</taxon>
        <taxon>Bacillales</taxon>
        <taxon>Paenibacillaceae</taxon>
        <taxon>Paenibacillus</taxon>
    </lineage>
</organism>
<dbReference type="PROSITE" id="PS00039">
    <property type="entry name" value="DEAD_ATP_HELICASE"/>
    <property type="match status" value="1"/>
</dbReference>
<comment type="caution">
    <text evidence="12">The sequence shown here is derived from an EMBL/GenBank/DDBJ whole genome shotgun (WGS) entry which is preliminary data.</text>
</comment>
<dbReference type="InterPro" id="IPR001650">
    <property type="entry name" value="Helicase_C-like"/>
</dbReference>
<dbReference type="CDD" id="cd18787">
    <property type="entry name" value="SF2_C_DEAD"/>
    <property type="match status" value="1"/>
</dbReference>
<dbReference type="EMBL" id="JAYERP010000001">
    <property type="protein sequence ID" value="MEA3568388.1"/>
    <property type="molecule type" value="Genomic_DNA"/>
</dbReference>
<dbReference type="RefSeq" id="WP_323075800.1">
    <property type="nucleotide sequence ID" value="NZ_CBCSKM010000024.1"/>
</dbReference>
<dbReference type="InterPro" id="IPR044742">
    <property type="entry name" value="DEAD/DEAH_RhlB"/>
</dbReference>
<keyword evidence="13" id="KW-1185">Reference proteome</keyword>
<evidence type="ECO:0000313" key="13">
    <source>
        <dbReference type="Proteomes" id="UP001292216"/>
    </source>
</evidence>
<evidence type="ECO:0000256" key="5">
    <source>
        <dbReference type="ARBA" id="ARBA00038437"/>
    </source>
</evidence>
<comment type="similarity">
    <text evidence="5 7">Belongs to the DEAD box helicase family.</text>
</comment>
<keyword evidence="4 7" id="KW-0067">ATP-binding</keyword>
<dbReference type="InterPro" id="IPR014001">
    <property type="entry name" value="Helicase_ATP-bd"/>
</dbReference>
<evidence type="ECO:0000256" key="8">
    <source>
        <dbReference type="SAM" id="MobiDB-lite"/>
    </source>
</evidence>
<dbReference type="GO" id="GO:0004386">
    <property type="term" value="F:helicase activity"/>
    <property type="evidence" value="ECO:0007669"/>
    <property type="project" value="UniProtKB-KW"/>
</dbReference>
<dbReference type="Pfam" id="PF00271">
    <property type="entry name" value="Helicase_C"/>
    <property type="match status" value="1"/>
</dbReference>
<dbReference type="PANTHER" id="PTHR47959">
    <property type="entry name" value="ATP-DEPENDENT RNA HELICASE RHLE-RELATED"/>
    <property type="match status" value="1"/>
</dbReference>
<evidence type="ECO:0000256" key="2">
    <source>
        <dbReference type="ARBA" id="ARBA00022801"/>
    </source>
</evidence>